<feature type="non-terminal residue" evidence="2">
    <location>
        <position position="1"/>
    </location>
</feature>
<sequence length="114" mass="13045">DANSSYRSDANSSYQSPENKTDSIFDTCPLILYNHLDAELLPFYHPKYNPKKNCKVYKPITKLVDGYVSLSRNTSGHICKARMFKNNFIVQAIRSIHSGVFYQIRTKAILRPIG</sequence>
<organism evidence="2 3">
    <name type="scientific">Trichostrongylus colubriformis</name>
    <name type="common">Black scour worm</name>
    <dbReference type="NCBI Taxonomy" id="6319"/>
    <lineage>
        <taxon>Eukaryota</taxon>
        <taxon>Metazoa</taxon>
        <taxon>Ecdysozoa</taxon>
        <taxon>Nematoda</taxon>
        <taxon>Chromadorea</taxon>
        <taxon>Rhabditida</taxon>
        <taxon>Rhabditina</taxon>
        <taxon>Rhabditomorpha</taxon>
        <taxon>Strongyloidea</taxon>
        <taxon>Trichostrongylidae</taxon>
        <taxon>Trichostrongylus</taxon>
    </lineage>
</organism>
<evidence type="ECO:0000313" key="3">
    <source>
        <dbReference type="Proteomes" id="UP001331761"/>
    </source>
</evidence>
<dbReference type="AlphaFoldDB" id="A0AAN8IFW2"/>
<reference evidence="2 3" key="1">
    <citation type="submission" date="2019-10" db="EMBL/GenBank/DDBJ databases">
        <title>Assembly and Annotation for the nematode Trichostrongylus colubriformis.</title>
        <authorList>
            <person name="Martin J."/>
        </authorList>
    </citation>
    <scope>NUCLEOTIDE SEQUENCE [LARGE SCALE GENOMIC DNA]</scope>
    <source>
        <strain evidence="2">G859</strain>
        <tissue evidence="2">Whole worm</tissue>
    </source>
</reference>
<comment type="caution">
    <text evidence="2">The sequence shown here is derived from an EMBL/GenBank/DDBJ whole genome shotgun (WGS) entry which is preliminary data.</text>
</comment>
<feature type="region of interest" description="Disordered" evidence="1">
    <location>
        <begin position="1"/>
        <end position="23"/>
    </location>
</feature>
<protein>
    <submittedName>
        <fullName evidence="2">Uncharacterized protein</fullName>
    </submittedName>
</protein>
<dbReference type="Proteomes" id="UP001331761">
    <property type="component" value="Unassembled WGS sequence"/>
</dbReference>
<gene>
    <name evidence="2" type="ORF">GCK32_019757</name>
</gene>
<dbReference type="EMBL" id="WIXE01015880">
    <property type="protein sequence ID" value="KAK5973124.1"/>
    <property type="molecule type" value="Genomic_DNA"/>
</dbReference>
<evidence type="ECO:0000313" key="2">
    <source>
        <dbReference type="EMBL" id="KAK5973124.1"/>
    </source>
</evidence>
<proteinExistence type="predicted"/>
<keyword evidence="3" id="KW-1185">Reference proteome</keyword>
<evidence type="ECO:0000256" key="1">
    <source>
        <dbReference type="SAM" id="MobiDB-lite"/>
    </source>
</evidence>
<accession>A0AAN8IFW2</accession>
<name>A0AAN8IFW2_TRICO</name>